<dbReference type="GO" id="GO:0000070">
    <property type="term" value="P:mitotic sister chromatid segregation"/>
    <property type="evidence" value="ECO:0007669"/>
    <property type="project" value="UniProtKB-ARBA"/>
</dbReference>
<reference evidence="20 21" key="1">
    <citation type="journal article" date="2018" name="Mol. Biol. Evol.">
        <title>Broad Genomic Sampling Reveals a Smut Pathogenic Ancestry of the Fungal Clade Ustilaginomycotina.</title>
        <authorList>
            <person name="Kijpornyongpan T."/>
            <person name="Mondo S.J."/>
            <person name="Barry K."/>
            <person name="Sandor L."/>
            <person name="Lee J."/>
            <person name="Lipzen A."/>
            <person name="Pangilinan J."/>
            <person name="LaButti K."/>
            <person name="Hainaut M."/>
            <person name="Henrissat B."/>
            <person name="Grigoriev I.V."/>
            <person name="Spatafora J.W."/>
            <person name="Aime M.C."/>
        </authorList>
    </citation>
    <scope>NUCLEOTIDE SEQUENCE [LARGE SCALE GENOMIC DNA]</scope>
    <source>
        <strain evidence="20 21">MCA 4186</strain>
    </source>
</reference>
<dbReference type="Gene3D" id="1.20.920.30">
    <property type="match status" value="1"/>
</dbReference>
<evidence type="ECO:0000259" key="19">
    <source>
        <dbReference type="SMART" id="SM00382"/>
    </source>
</evidence>
<dbReference type="GO" id="GO:0005938">
    <property type="term" value="C:cell cortex"/>
    <property type="evidence" value="ECO:0007669"/>
    <property type="project" value="UniProtKB-ARBA"/>
</dbReference>
<dbReference type="GO" id="GO:0030473">
    <property type="term" value="P:nuclear migration along microtubule"/>
    <property type="evidence" value="ECO:0007669"/>
    <property type="project" value="UniProtKB-ARBA"/>
</dbReference>
<keyword evidence="16" id="KW-0966">Cell projection</keyword>
<evidence type="ECO:0000313" key="20">
    <source>
        <dbReference type="EMBL" id="PWN98589.1"/>
    </source>
</evidence>
<dbReference type="FunFam" id="1.20.140.100:FF:000002">
    <property type="entry name" value="Cytoplasmic dynein heavy chain 1"/>
    <property type="match status" value="1"/>
</dbReference>
<evidence type="ECO:0000256" key="12">
    <source>
        <dbReference type="ARBA" id="ARBA00023054"/>
    </source>
</evidence>
<dbReference type="Pfam" id="PF12774">
    <property type="entry name" value="AAA_6"/>
    <property type="match status" value="1"/>
</dbReference>
<dbReference type="GO" id="GO:0051959">
    <property type="term" value="F:dynein light intermediate chain binding"/>
    <property type="evidence" value="ECO:0007669"/>
    <property type="project" value="InterPro"/>
</dbReference>
<proteinExistence type="inferred from homology"/>
<dbReference type="GO" id="GO:0000235">
    <property type="term" value="C:astral microtubule"/>
    <property type="evidence" value="ECO:0007669"/>
    <property type="project" value="UniProtKB-ARBA"/>
</dbReference>
<dbReference type="SUPFAM" id="SSF52540">
    <property type="entry name" value="P-loop containing nucleoside triphosphate hydrolases"/>
    <property type="match status" value="4"/>
</dbReference>
<dbReference type="Gene3D" id="1.10.472.130">
    <property type="match status" value="1"/>
</dbReference>
<dbReference type="PANTHER" id="PTHR46532:SF4">
    <property type="entry name" value="AAA+ ATPASE DOMAIN-CONTAINING PROTEIN"/>
    <property type="match status" value="1"/>
</dbReference>
<dbReference type="Pfam" id="PF12775">
    <property type="entry name" value="AAA_7"/>
    <property type="match status" value="1"/>
</dbReference>
<dbReference type="RefSeq" id="XP_025598868.1">
    <property type="nucleotide sequence ID" value="XM_025745213.1"/>
</dbReference>
<dbReference type="Gene3D" id="1.20.58.1120">
    <property type="match status" value="1"/>
</dbReference>
<keyword evidence="10" id="KW-0067">ATP-binding</keyword>
<evidence type="ECO:0000256" key="6">
    <source>
        <dbReference type="ARBA" id="ARBA00022490"/>
    </source>
</evidence>
<evidence type="ECO:0000256" key="9">
    <source>
        <dbReference type="ARBA" id="ARBA00022741"/>
    </source>
</evidence>
<comment type="similarity">
    <text evidence="3">Belongs to the dynein heavy chain family.</text>
</comment>
<dbReference type="GO" id="GO:0008569">
    <property type="term" value="F:minus-end-directed microtubule motor activity"/>
    <property type="evidence" value="ECO:0007669"/>
    <property type="project" value="UniProtKB-ARBA"/>
</dbReference>
<dbReference type="GO" id="GO:0045505">
    <property type="term" value="F:dynein intermediate chain binding"/>
    <property type="evidence" value="ECO:0007669"/>
    <property type="project" value="InterPro"/>
</dbReference>
<dbReference type="CDD" id="cd00009">
    <property type="entry name" value="AAA"/>
    <property type="match status" value="2"/>
</dbReference>
<dbReference type="FunFam" id="1.10.8.710:FF:000001">
    <property type="entry name" value="Dynein axonemal heavy chain 2"/>
    <property type="match status" value="1"/>
</dbReference>
<evidence type="ECO:0000256" key="15">
    <source>
        <dbReference type="ARBA" id="ARBA00023212"/>
    </source>
</evidence>
<evidence type="ECO:0000256" key="11">
    <source>
        <dbReference type="ARBA" id="ARBA00023017"/>
    </source>
</evidence>
<feature type="domain" description="AAA+ ATPase" evidence="19">
    <location>
        <begin position="1969"/>
        <end position="2106"/>
    </location>
</feature>
<evidence type="ECO:0000256" key="3">
    <source>
        <dbReference type="ARBA" id="ARBA00008887"/>
    </source>
</evidence>
<dbReference type="Gene3D" id="3.40.50.300">
    <property type="entry name" value="P-loop containing nucleotide triphosphate hydrolases"/>
    <property type="match status" value="3"/>
</dbReference>
<sequence>MTAVVGDSAAMRGDGMASLPSAGSLADLARGSPAAAEFPPQLLREYLELLLPVVMAATPASLARTMFADAGGRATGDWRGTARAFASDPSKKTIYVEKLRRQGESDSDSGVELDSFVYRLAYEPSYTPNHISAIALVKRIDVLDPEVPLTQQLNLMSLFGPASVSDGPDVRDEADGRDGEEANGKTVAAVHESPYEALYSVMHNVMVPWFDAYVTSKASDKQVTAGSRADADNKAIPMAKRRFNDLESSLKQLQQSVDVRTVELYVNPLVRAEVDQAEAEGRQPRMDSLRKDDNASIDDALLNKLSSEVNGWAKEVLSVTTRDHDVEAGSAWQEVNFWLAMDRALEHIEAQIARTGVQFTLRILNNEKRYHAVAAFSATGVKEKRKVVSNHVLLMRDFPLDDLLSATDLDMCSEALDNIFTHLIKKLRISPYPIKRALPFVSAISRDLNETMRKILDSHRLMFQDFARFTDTVKAAQTVFTRWDDLMKEFVNTAREVTRKRAEKFIPIKVTAHHKALAERLVYIYNFRSSHDQLRVMVSSGRSLSAPAPRVGQAADGQVQKHTGQDVAGIELAEEIEAAYEAIKTTDVLDVSPEGTQVWSQAEAAYNERVARVENSLIARLRDLLGQAKSAREMLRVLSQFNSLFVRPKVRGAVQEYQQQLLNSVKRDIQSLHDKFKAQYRASGANHMSQLRDVPEIAGAIIWARQIERQLDVFMKRVQDALGEGWDSYAEGKKLSNERDTFRRKLDTRPLFDAWLHDISRRELKISGRLFDVTRNRATDSFQLSVNFDPQVIALFKEVRNLTWLGFPIPHAISNFAKDAKRVYPYAVSLMETVRTYTQTCAQVRANPTVACLLAQVQNDVHAQISQGMALRWENFGTAYDSHRTAAYLPGAVGNEGLARENKQVLFVRQLAGNVSLFQDTTDELITMQREVNAAVDELSSCAYTLEAFSALLAKIQATIDRLNLEGYPNLDHWVAELDSRIEALLLERLRLISVAWCAAFVREDDSEGNARDSTAVARKGTRNAPQAKAALERDHVGLTPVTHELRIRNQVIYLDPPIEDARANFYKQLHDVLAIVCGLKRVQSSRYEIGMQMRKTDGSATEQSYVSLLTRFTDDTLSRPFTLIERKVGEVAQYVAKWLQFQALWDLESEHVYARLGDSLEDWQRLLSEIRRTRSTFDNSDTQRSFGIAVIDYEQVQSKVNAKYDTWQRDLLNRFGTKLGAAMRETHAAIRQARVELEQHSIEASSTAQTVAFITSVQDLKRRVKRWTPQIAVFGQGQKTLERQRYLFSQDWLYVDQVEGEWSAFNEILARKNASIQEQLAGLQMKIIAEDRIVADKIELIVAEWEAQKPIQGTMRADAAMNTIGVFETRVTKLSEDRDLVVRAKEALDLEHTADDRLEPVAEEVRDLKAVWTALSGTWSQLAELREGNWNNVQPRKLRQQLDAILNQTKEMPSRMRQYAAFEYVQDHLRTLLKANPLVADLKSEAMRERHWRSLFKQLNIKSHYTPSSMTLGTVWDLDLKRHDATVKSVITIAQGELALEEYLKQVREVWTSYDLELVNYQNKCRLIRGWDPLFTQAGDHTSALRSMSNSPYFKVFEEEANLWTGRLEVISLLFETARDVQTKWVDCSGIFSGAGIRQILPMESQRFQTIDTEFQATMKKIVKSPFVLDVIQLPGIQASFERLRDLLEKMQKALAAFLEKQRNIFPRFYFLGDSDLLSLLGSSNDIARVTSHLKKMFQGVASATIDEADQTRVLGVVSPQGEAVLLGTPVDTKGAAVHEWLQALESELRRTTALRLAAAHAELHEIRESGTIAKRASDWIGAHPGQALVLALQLEWTSMVEAALDGGNVADLPFPQAFLDELSALVVQDLSPLKRKSIENLMSELVHQRNIIREVVEARSTSSDDFAWKSQMRFYSAPGSDTAVTVSVAMADATFDYGFEYLGVPESLVCTGLTTRCFLTQTQALSKGFGGGAVGPAGTGKTETIRFLATRLGLPCFVTCCDDSFDVKAVARALIGSFKTGAWSCFDEMNRLTETTLSSVSQDLLAIQTAKRAGKSAMISGQEVVVAPSAAAFITLNPGYSGRVVLPASLVRQFRNIVMSSPGLTQIAEVMLFAQGFKTSGQLASKIVPLFSLCAEQLSKQPHYDFGLRALKQVLVSAGRLVREQLAKSREAGADASVDIAAQEQEILVQSVIVSVAPKLVGDDVTLLTNLLGDVFPGVMPAAHDFGALRTHIEAVCAERHLVADELWVSKCLQVYQVSTISHGLMLVGPSGMGKTQAWQVLLAALQRHEGVEAVSYVIDPKAVSKDALYGTLDPTTREWTDGLFTNVLRRILDNVRGESAKRHWIVFDGDVDPEWVENLNSVLDDNKLLTLPNGERLDLPPNVRIVFEVEHLRYATLATVSRCGMIWFSDDSVKPSMLFANYLGSLRSTELGSDDDDALTARRLGGAAASALNDVSPNLLTQRVIADAIAPFFERGALVELALEYAAGVFHIMDFIVARALSTLFSLVNKTARNVADYNALHPDFPLSVQQVQSYATKRLIVGLVWAFTGDSKLDVRAQMGEFLRDNTGLELPPLGNGASLIDYDVQVSTGEWFEWASRVPTVEIETHAVASADVVIPTMDTVRHEEVLYSWLSEHKPLMLCGPPGSGKTMTLFSALRKLPDQEVVGLNFSSATTPELILNTFEQYCEYRKTPNGVVLSPQQMGRWIVLFCDEINLPARDNYGTQRVISFLRQLVECGGFWRASDLAWVTLERIQFVGACNPPTDPGRVPLSHRFLRHAPLVMVDYPGEVSLNQIYGTFNRALLKLTPNLRGYAEALTSAMVDFFLASQRRFTPDIQAHYVYSPRELSRWVRGLYEHLKPIDDTVTLEGLVRVWAHEGLRLFRDRLVGEDEKEWTDQQLDQTALMRFPTVEQNALQRPIIYSNWLTRNTSSVGLDELRAHTVARMAQYSEEELDTKLVLHDSVLGLATSVDRVLRQRQGHLLLIGASGSGRTTVTRFVAWLVGLSVFTIAPSRKYGMAEFDEDLRTVLRRAGTQGEKICFIIDEAQIKSPAFLERMNTLLANSEVPGLFENDEYSALMTACKEGSQRDGLMLDSPEELYNWFSSEIGKNLHVVFTMNVPESGVSSKAAASPALFNRCVLLFL</sequence>
<dbReference type="Pfam" id="PF22597">
    <property type="entry name" value="DYN_lid"/>
    <property type="match status" value="1"/>
</dbReference>
<evidence type="ECO:0000256" key="5">
    <source>
        <dbReference type="ARBA" id="ARBA00022197"/>
    </source>
</evidence>
<dbReference type="GO" id="GO:0005524">
    <property type="term" value="F:ATP binding"/>
    <property type="evidence" value="ECO:0007669"/>
    <property type="project" value="UniProtKB-KW"/>
</dbReference>
<comment type="subunit">
    <text evidence="4">Consists of at least two heavy chains and a number of intermediate and light chains.</text>
</comment>
<keyword evidence="9" id="KW-0547">Nucleotide-binding</keyword>
<evidence type="ECO:0000256" key="4">
    <source>
        <dbReference type="ARBA" id="ARBA00011655"/>
    </source>
</evidence>
<evidence type="ECO:0000256" key="7">
    <source>
        <dbReference type="ARBA" id="ARBA00022701"/>
    </source>
</evidence>
<dbReference type="FunFam" id="1.10.287.2620:FF:000001">
    <property type="entry name" value="Cytoplasmic dynein heavy chain 1"/>
    <property type="match status" value="1"/>
</dbReference>
<dbReference type="GeneID" id="37272757"/>
<keyword evidence="7" id="KW-0493">Microtubule</keyword>
<dbReference type="InterPro" id="IPR024317">
    <property type="entry name" value="Dynein_heavy_chain_D4_dom"/>
</dbReference>
<dbReference type="GO" id="GO:1902850">
    <property type="term" value="P:microtubule cytoskeleton organization involved in mitosis"/>
    <property type="evidence" value="ECO:0007669"/>
    <property type="project" value="UniProtKB-ARBA"/>
</dbReference>
<evidence type="ECO:0000256" key="10">
    <source>
        <dbReference type="ARBA" id="ARBA00022840"/>
    </source>
</evidence>
<dbReference type="InterPro" id="IPR003593">
    <property type="entry name" value="AAA+_ATPase"/>
</dbReference>
<dbReference type="Pfam" id="PF17852">
    <property type="entry name" value="Dynein_AAA_lid"/>
    <property type="match status" value="1"/>
</dbReference>
<dbReference type="InterPro" id="IPR041466">
    <property type="entry name" value="Dynein_AAA5_ext"/>
</dbReference>
<dbReference type="InterPro" id="IPR043157">
    <property type="entry name" value="Dynein_AAA1S"/>
</dbReference>
<evidence type="ECO:0000256" key="17">
    <source>
        <dbReference type="ARBA" id="ARBA00033439"/>
    </source>
</evidence>
<dbReference type="InterPro" id="IPR042228">
    <property type="entry name" value="Dynein_linker_3"/>
</dbReference>
<dbReference type="Gene3D" id="1.20.140.100">
    <property type="entry name" value="Dynein heavy chain, N-terminal domain 2"/>
    <property type="match status" value="1"/>
</dbReference>
<keyword evidence="14" id="KW-0505">Motor protein</keyword>
<comment type="subcellular location">
    <subcellularLocation>
        <location evidence="1">Cell projection</location>
        <location evidence="1">Cilium</location>
    </subcellularLocation>
    <subcellularLocation>
        <location evidence="2">Cytoplasm</location>
        <location evidence="2">Cytoskeleton</location>
    </subcellularLocation>
</comment>
<dbReference type="InterPro" id="IPR054354">
    <property type="entry name" value="DYNC2H1-like_lid"/>
</dbReference>
<dbReference type="FunFam" id="3.40.50.300:FF:000996">
    <property type="entry name" value="Cytoplasmic dynein heavy chain"/>
    <property type="match status" value="1"/>
</dbReference>
<dbReference type="STRING" id="58919.A0A316ZAL6"/>
<keyword evidence="6" id="KW-0963">Cytoplasm</keyword>
<dbReference type="Gene3D" id="1.10.8.710">
    <property type="match status" value="1"/>
</dbReference>
<name>A0A316ZAL6_9BASI</name>
<dbReference type="Pfam" id="PF08385">
    <property type="entry name" value="DHC_N1"/>
    <property type="match status" value="1"/>
</dbReference>
<dbReference type="OrthoDB" id="447173at2759"/>
<dbReference type="FunFam" id="3.20.180.20:FF:000002">
    <property type="entry name" value="Cytoplasmic dynein heavy chain 1"/>
    <property type="match status" value="1"/>
</dbReference>
<dbReference type="GO" id="GO:0005858">
    <property type="term" value="C:axonemal dynein complex"/>
    <property type="evidence" value="ECO:0007669"/>
    <property type="project" value="TreeGrafter"/>
</dbReference>
<dbReference type="InterPro" id="IPR013594">
    <property type="entry name" value="Dynein_heavy_tail"/>
</dbReference>
<keyword evidence="21" id="KW-1185">Reference proteome</keyword>
<feature type="region of interest" description="Disordered" evidence="18">
    <location>
        <begin position="164"/>
        <end position="184"/>
    </location>
</feature>
<dbReference type="EMBL" id="KZ819291">
    <property type="protein sequence ID" value="PWN98589.1"/>
    <property type="molecule type" value="Genomic_DNA"/>
</dbReference>
<evidence type="ECO:0000256" key="8">
    <source>
        <dbReference type="ARBA" id="ARBA00022737"/>
    </source>
</evidence>
<dbReference type="Gene3D" id="1.10.287.2620">
    <property type="match status" value="1"/>
</dbReference>
<feature type="domain" description="AAA+ ATPase" evidence="19">
    <location>
        <begin position="2263"/>
        <end position="2415"/>
    </location>
</feature>
<dbReference type="InterPro" id="IPR042222">
    <property type="entry name" value="Dynein_2_N"/>
</dbReference>
<keyword evidence="8" id="KW-0677">Repeat</keyword>
<dbReference type="GO" id="GO:0005868">
    <property type="term" value="C:cytoplasmic dynein complex"/>
    <property type="evidence" value="ECO:0007669"/>
    <property type="project" value="UniProtKB-ARBA"/>
</dbReference>
<evidence type="ECO:0000313" key="21">
    <source>
        <dbReference type="Proteomes" id="UP000245946"/>
    </source>
</evidence>
<dbReference type="Gene3D" id="3.20.180.20">
    <property type="entry name" value="Dynein heavy chain, N-terminal domain 2"/>
    <property type="match status" value="1"/>
</dbReference>
<evidence type="ECO:0000256" key="2">
    <source>
        <dbReference type="ARBA" id="ARBA00004245"/>
    </source>
</evidence>
<feature type="domain" description="AAA+ ATPase" evidence="19">
    <location>
        <begin position="2638"/>
        <end position="2788"/>
    </location>
</feature>
<dbReference type="InterPro" id="IPR026983">
    <property type="entry name" value="DHC"/>
</dbReference>
<dbReference type="GO" id="GO:0005816">
    <property type="term" value="C:spindle pole body"/>
    <property type="evidence" value="ECO:0007669"/>
    <property type="project" value="UniProtKB-ARBA"/>
</dbReference>
<dbReference type="Pfam" id="PF12780">
    <property type="entry name" value="AAA_8"/>
    <property type="match status" value="1"/>
</dbReference>
<dbReference type="InterPro" id="IPR027417">
    <property type="entry name" value="P-loop_NTPase"/>
</dbReference>
<dbReference type="InterPro" id="IPR013602">
    <property type="entry name" value="Dynein_heavy_linker"/>
</dbReference>
<evidence type="ECO:0000256" key="18">
    <source>
        <dbReference type="SAM" id="MobiDB-lite"/>
    </source>
</evidence>
<gene>
    <name evidence="20" type="ORF">FA09DRAFT_360303</name>
</gene>
<evidence type="ECO:0000256" key="1">
    <source>
        <dbReference type="ARBA" id="ARBA00004138"/>
    </source>
</evidence>
<dbReference type="Proteomes" id="UP000245946">
    <property type="component" value="Unassembled WGS sequence"/>
</dbReference>
<evidence type="ECO:0000256" key="13">
    <source>
        <dbReference type="ARBA" id="ARBA00023069"/>
    </source>
</evidence>
<dbReference type="FunFam" id="3.40.50.300:FF:000517">
    <property type="entry name" value="Cytoplasmic dynein heavy chain 1"/>
    <property type="match status" value="1"/>
</dbReference>
<evidence type="ECO:0000256" key="14">
    <source>
        <dbReference type="ARBA" id="ARBA00023175"/>
    </source>
</evidence>
<evidence type="ECO:0000256" key="16">
    <source>
        <dbReference type="ARBA" id="ARBA00023273"/>
    </source>
</evidence>
<protein>
    <recommendedName>
        <fullName evidence="5">Dynein heavy chain, cytoplasmic</fullName>
    </recommendedName>
    <alternativeName>
        <fullName evidence="17">Dynein heavy chain, cytosolic</fullName>
    </alternativeName>
</protein>
<accession>A0A316ZAL6</accession>
<feature type="compositionally biased region" description="Basic and acidic residues" evidence="18">
    <location>
        <begin position="168"/>
        <end position="183"/>
    </location>
</feature>
<keyword evidence="15" id="KW-0206">Cytoskeleton</keyword>
<feature type="domain" description="AAA+ ATPase" evidence="19">
    <location>
        <begin position="2980"/>
        <end position="3145"/>
    </location>
</feature>
<keyword evidence="13" id="KW-0969">Cilium</keyword>
<dbReference type="PANTHER" id="PTHR46532">
    <property type="entry name" value="MALE FERTILITY FACTOR KL5"/>
    <property type="match status" value="1"/>
</dbReference>
<organism evidence="20 21">
    <name type="scientific">Tilletiopsis washingtonensis</name>
    <dbReference type="NCBI Taxonomy" id="58919"/>
    <lineage>
        <taxon>Eukaryota</taxon>
        <taxon>Fungi</taxon>
        <taxon>Dikarya</taxon>
        <taxon>Basidiomycota</taxon>
        <taxon>Ustilaginomycotina</taxon>
        <taxon>Exobasidiomycetes</taxon>
        <taxon>Entylomatales</taxon>
        <taxon>Entylomatales incertae sedis</taxon>
        <taxon>Tilletiopsis</taxon>
    </lineage>
</organism>
<keyword evidence="12" id="KW-0175">Coiled coil</keyword>
<keyword evidence="11" id="KW-0243">Dynein</keyword>
<dbReference type="SMART" id="SM00382">
    <property type="entry name" value="AAA"/>
    <property type="match status" value="4"/>
</dbReference>
<dbReference type="FunFam" id="1.10.472.130:FF:000002">
    <property type="entry name" value="Cytoplasmic dynein heavy chain 1"/>
    <property type="match status" value="1"/>
</dbReference>
<dbReference type="Pfam" id="PF08393">
    <property type="entry name" value="DHC_N2"/>
    <property type="match status" value="1"/>
</dbReference>
<dbReference type="InterPro" id="IPR035699">
    <property type="entry name" value="AAA_6"/>
</dbReference>